<organism evidence="1">
    <name type="scientific">Acinetobacter phage vB_Ab_1137_KEN_05</name>
    <dbReference type="NCBI Taxonomy" id="3143020"/>
    <lineage>
        <taxon>Viruses</taxon>
    </lineage>
</organism>
<reference evidence="1" key="1">
    <citation type="submission" date="2024-05" db="EMBL/GenBank/DDBJ databases">
        <title>Complete Genome Sequences of 14 Acinetobacter baumannii phages isolated in Kenya.</title>
        <authorList>
            <person name="Mwai F."/>
            <person name="Kigen C."/>
            <person name="Makobe C."/>
            <person name="Georges M."/>
            <person name="Mutai I."/>
            <person name="Odoyo E."/>
            <person name="Gachoya M."/>
            <person name="Musila L."/>
        </authorList>
    </citation>
    <scope>NUCLEOTIDE SEQUENCE</scope>
</reference>
<accession>A0AAU8KZW4</accession>
<dbReference type="EMBL" id="PP841136">
    <property type="protein sequence ID" value="XCN27657.1"/>
    <property type="molecule type" value="Genomic_DNA"/>
</dbReference>
<evidence type="ECO:0000313" key="1">
    <source>
        <dbReference type="EMBL" id="XCN27657.1"/>
    </source>
</evidence>
<protein>
    <submittedName>
        <fullName evidence="1">Uncharacterized protein</fullName>
    </submittedName>
</protein>
<name>A0AAU8KZW4_9VIRU</name>
<sequence length="115" mass="13332">MTYKFYRITMHSYQAMTNLLSYSLKYLFISSYQCINQSYVVNTMKVQIQYVLKARNSDEKDWLGHKAWVVHTDKGLAFGNIYTDESKASDLTDSELKYLEDNLSSGKYIIAKVSA</sequence>
<proteinExistence type="predicted"/>
<gene>
    <name evidence="1" type="ORF">FEVFDKGT_CDS0005</name>
</gene>